<dbReference type="Pfam" id="PF02225">
    <property type="entry name" value="PA"/>
    <property type="match status" value="1"/>
</dbReference>
<keyword evidence="6 10" id="KW-1133">Transmembrane helix</keyword>
<dbReference type="InterPro" id="IPR046450">
    <property type="entry name" value="PA_dom_sf"/>
</dbReference>
<keyword evidence="14" id="KW-1185">Reference proteome</keyword>
<evidence type="ECO:0000256" key="8">
    <source>
        <dbReference type="PROSITE-ProRule" id="PRU00175"/>
    </source>
</evidence>
<dbReference type="FunFam" id="3.30.40.10:FF:000009">
    <property type="entry name" value="E3 ubiquitin-protein ligase RNF130"/>
    <property type="match status" value="1"/>
</dbReference>
<dbReference type="EMBL" id="SOYY01000017">
    <property type="protein sequence ID" value="KAA0709473.1"/>
    <property type="molecule type" value="Genomic_DNA"/>
</dbReference>
<evidence type="ECO:0000256" key="5">
    <source>
        <dbReference type="ARBA" id="ARBA00022833"/>
    </source>
</evidence>
<comment type="subcellular location">
    <subcellularLocation>
        <location evidence="1">Membrane</location>
        <topology evidence="1">Single-pass membrane protein</topology>
    </subcellularLocation>
</comment>
<accession>A0A5A9NJA3</accession>
<evidence type="ECO:0000256" key="10">
    <source>
        <dbReference type="SAM" id="Phobius"/>
    </source>
</evidence>
<feature type="compositionally biased region" description="Polar residues" evidence="9">
    <location>
        <begin position="399"/>
        <end position="415"/>
    </location>
</feature>
<dbReference type="InterPro" id="IPR003137">
    <property type="entry name" value="PA_domain"/>
</dbReference>
<dbReference type="SMART" id="SM00184">
    <property type="entry name" value="RING"/>
    <property type="match status" value="1"/>
</dbReference>
<sequence length="468" mass="51561">MLKRLAAPASCSSCLLAFFLAFVSPRCTLSIGADKNMVNKEDYYSATVNATVLDHKGNPQQMVTKNDGRYGQNSPKTEAKGIVIAPAAVNGVNKHLNFAYECYLSLLVKSESDVGACSFSGTTVAVPIAFPAVDLQGCCPYTRFVVPPKTTHWVAIMQRGKCTFKEKILKAAAFNASAVIIYNNGSKEDTVTMAHEGTGDIVAVMITESFGKEILVFLEKNQTVLVSVMVGSRGPVKNINRGSLVFVSISFIVLMIISSAWLIFYFIQKIRDTSARDRSQRRLGDAAKKAISKLTTRTVKRGDKETEPDFNHCAVCIEGYQLNDVVRILPCKHVFHKMCVDPWLNEHCTCPMCKLNILKALGIMPNLPCVDNMGFDMERMSRSQTSSQRTALMDLSSETSISLEPLRHSSSSQLPSDDELIPRTGEINIAVTSGNFFNRNSMPPRSVVCEMELPDIQATLDMYDDNKS</sequence>
<feature type="signal peptide" evidence="11">
    <location>
        <begin position="1"/>
        <end position="30"/>
    </location>
</feature>
<dbReference type="Gene3D" id="3.30.40.10">
    <property type="entry name" value="Zinc/RING finger domain, C3HC4 (zinc finger)"/>
    <property type="match status" value="1"/>
</dbReference>
<keyword evidence="5" id="KW-0862">Zinc</keyword>
<feature type="transmembrane region" description="Helical" evidence="10">
    <location>
        <begin position="244"/>
        <end position="267"/>
    </location>
</feature>
<keyword evidence="4 8" id="KW-0863">Zinc-finger</keyword>
<dbReference type="Proteomes" id="UP000324632">
    <property type="component" value="Chromosome 17"/>
</dbReference>
<evidence type="ECO:0000256" key="7">
    <source>
        <dbReference type="ARBA" id="ARBA00023136"/>
    </source>
</evidence>
<evidence type="ECO:0000256" key="1">
    <source>
        <dbReference type="ARBA" id="ARBA00004167"/>
    </source>
</evidence>
<dbReference type="InterPro" id="IPR013083">
    <property type="entry name" value="Znf_RING/FYVE/PHD"/>
</dbReference>
<evidence type="ECO:0000256" key="4">
    <source>
        <dbReference type="ARBA" id="ARBA00022771"/>
    </source>
</evidence>
<dbReference type="PANTHER" id="PTHR46539">
    <property type="entry name" value="E3 UBIQUITIN-PROTEIN LIGASE ATL42"/>
    <property type="match status" value="1"/>
</dbReference>
<proteinExistence type="predicted"/>
<evidence type="ECO:0000256" key="9">
    <source>
        <dbReference type="SAM" id="MobiDB-lite"/>
    </source>
</evidence>
<name>A0A5A9NJA3_9TELE</name>
<evidence type="ECO:0000256" key="2">
    <source>
        <dbReference type="ARBA" id="ARBA00022692"/>
    </source>
</evidence>
<dbReference type="Pfam" id="PF13639">
    <property type="entry name" value="zf-RING_2"/>
    <property type="match status" value="1"/>
</dbReference>
<dbReference type="GO" id="GO:0016020">
    <property type="term" value="C:membrane"/>
    <property type="evidence" value="ECO:0007669"/>
    <property type="project" value="UniProtKB-SubCell"/>
</dbReference>
<keyword evidence="3" id="KW-0479">Metal-binding</keyword>
<evidence type="ECO:0000313" key="14">
    <source>
        <dbReference type="Proteomes" id="UP000324632"/>
    </source>
</evidence>
<evidence type="ECO:0000259" key="12">
    <source>
        <dbReference type="PROSITE" id="PS50089"/>
    </source>
</evidence>
<dbReference type="PROSITE" id="PS50089">
    <property type="entry name" value="ZF_RING_2"/>
    <property type="match status" value="1"/>
</dbReference>
<dbReference type="CDD" id="cd02122">
    <property type="entry name" value="PA_GRAIL_like"/>
    <property type="match status" value="1"/>
</dbReference>
<evidence type="ECO:0000256" key="6">
    <source>
        <dbReference type="ARBA" id="ARBA00022989"/>
    </source>
</evidence>
<reference evidence="13 14" key="1">
    <citation type="journal article" date="2019" name="Mol. Ecol. Resour.">
        <title>Chromosome-level genome assembly of Triplophysa tibetana, a fish adapted to the harsh high-altitude environment of the Tibetan Plateau.</title>
        <authorList>
            <person name="Yang X."/>
            <person name="Liu H."/>
            <person name="Ma Z."/>
            <person name="Zou Y."/>
            <person name="Zou M."/>
            <person name="Mao Y."/>
            <person name="Li X."/>
            <person name="Wang H."/>
            <person name="Chen T."/>
            <person name="Wang W."/>
            <person name="Yang R."/>
        </authorList>
    </citation>
    <scope>NUCLEOTIDE SEQUENCE [LARGE SCALE GENOMIC DNA]</scope>
    <source>
        <strain evidence="13">TTIB1903HZAU</strain>
        <tissue evidence="13">Muscle</tissue>
    </source>
</reference>
<evidence type="ECO:0000256" key="11">
    <source>
        <dbReference type="SAM" id="SignalP"/>
    </source>
</evidence>
<feature type="chain" id="PRO_5022660667" evidence="11">
    <location>
        <begin position="31"/>
        <end position="468"/>
    </location>
</feature>
<dbReference type="SUPFAM" id="SSF52025">
    <property type="entry name" value="PA domain"/>
    <property type="match status" value="1"/>
</dbReference>
<dbReference type="CDD" id="cd16803">
    <property type="entry name" value="RING-H2_RNF130"/>
    <property type="match status" value="1"/>
</dbReference>
<keyword evidence="11" id="KW-0732">Signal</keyword>
<protein>
    <submittedName>
        <fullName evidence="13">E3 ubiquitin-protein ligase RNF130</fullName>
    </submittedName>
</protein>
<feature type="domain" description="RING-type" evidence="12">
    <location>
        <begin position="313"/>
        <end position="354"/>
    </location>
</feature>
<evidence type="ECO:0000256" key="3">
    <source>
        <dbReference type="ARBA" id="ARBA00022723"/>
    </source>
</evidence>
<keyword evidence="2 10" id="KW-0812">Transmembrane</keyword>
<dbReference type="PANTHER" id="PTHR46539:SF28">
    <property type="entry name" value="RING FINGER PROTEIN 130"/>
    <property type="match status" value="1"/>
</dbReference>
<dbReference type="GO" id="GO:0008270">
    <property type="term" value="F:zinc ion binding"/>
    <property type="evidence" value="ECO:0007669"/>
    <property type="project" value="UniProtKB-KW"/>
</dbReference>
<evidence type="ECO:0000313" key="13">
    <source>
        <dbReference type="EMBL" id="KAA0709473.1"/>
    </source>
</evidence>
<dbReference type="SUPFAM" id="SSF57850">
    <property type="entry name" value="RING/U-box"/>
    <property type="match status" value="1"/>
</dbReference>
<gene>
    <name evidence="13" type="ORF">E1301_Tti004102</name>
</gene>
<dbReference type="InterPro" id="IPR001841">
    <property type="entry name" value="Znf_RING"/>
</dbReference>
<comment type="caution">
    <text evidence="13">The sequence shown here is derived from an EMBL/GenBank/DDBJ whole genome shotgun (WGS) entry which is preliminary data.</text>
</comment>
<dbReference type="AlphaFoldDB" id="A0A5A9NJA3"/>
<dbReference type="Gene3D" id="3.50.30.30">
    <property type="match status" value="1"/>
</dbReference>
<keyword evidence="7 10" id="KW-0472">Membrane</keyword>
<organism evidence="13 14">
    <name type="scientific">Triplophysa tibetana</name>
    <dbReference type="NCBI Taxonomy" id="1572043"/>
    <lineage>
        <taxon>Eukaryota</taxon>
        <taxon>Metazoa</taxon>
        <taxon>Chordata</taxon>
        <taxon>Craniata</taxon>
        <taxon>Vertebrata</taxon>
        <taxon>Euteleostomi</taxon>
        <taxon>Actinopterygii</taxon>
        <taxon>Neopterygii</taxon>
        <taxon>Teleostei</taxon>
        <taxon>Ostariophysi</taxon>
        <taxon>Cypriniformes</taxon>
        <taxon>Nemacheilidae</taxon>
        <taxon>Triplophysa</taxon>
    </lineage>
</organism>
<feature type="region of interest" description="Disordered" evidence="9">
    <location>
        <begin position="399"/>
        <end position="419"/>
    </location>
</feature>